<dbReference type="Gene3D" id="1.25.40.330">
    <property type="entry name" value="Adenylate cyclase-associated CAP, N-terminal domain"/>
    <property type="match status" value="1"/>
</dbReference>
<dbReference type="Proteomes" id="UP000324897">
    <property type="component" value="Unassembled WGS sequence"/>
</dbReference>
<organism evidence="5 6">
    <name type="scientific">Eragrostis curvula</name>
    <name type="common">weeping love grass</name>
    <dbReference type="NCBI Taxonomy" id="38414"/>
    <lineage>
        <taxon>Eukaryota</taxon>
        <taxon>Viridiplantae</taxon>
        <taxon>Streptophyta</taxon>
        <taxon>Embryophyta</taxon>
        <taxon>Tracheophyta</taxon>
        <taxon>Spermatophyta</taxon>
        <taxon>Magnoliopsida</taxon>
        <taxon>Liliopsida</taxon>
        <taxon>Poales</taxon>
        <taxon>Poaceae</taxon>
        <taxon>PACMAD clade</taxon>
        <taxon>Chloridoideae</taxon>
        <taxon>Eragrostideae</taxon>
        <taxon>Eragrostidinae</taxon>
        <taxon>Eragrostis</taxon>
    </lineage>
</organism>
<dbReference type="GO" id="GO:0005737">
    <property type="term" value="C:cytoplasm"/>
    <property type="evidence" value="ECO:0007669"/>
    <property type="project" value="TreeGrafter"/>
</dbReference>
<dbReference type="InterPro" id="IPR017901">
    <property type="entry name" value="C-CAP_CF_C-like"/>
</dbReference>
<dbReference type="InterPro" id="IPR053950">
    <property type="entry name" value="CAP_N"/>
</dbReference>
<reference evidence="5 6" key="1">
    <citation type="journal article" date="2019" name="Sci. Rep.">
        <title>A high-quality genome of Eragrostis curvula grass provides insights into Poaceae evolution and supports new strategies to enhance forage quality.</title>
        <authorList>
            <person name="Carballo J."/>
            <person name="Santos B.A.C.M."/>
            <person name="Zappacosta D."/>
            <person name="Garbus I."/>
            <person name="Selva J.P."/>
            <person name="Gallo C.A."/>
            <person name="Diaz A."/>
            <person name="Albertini E."/>
            <person name="Caccamo M."/>
            <person name="Echenique V."/>
        </authorList>
    </citation>
    <scope>NUCLEOTIDE SEQUENCE [LARGE SCALE GENOMIC DNA]</scope>
    <source>
        <strain evidence="6">cv. Victoria</strain>
        <tissue evidence="5">Leaf</tissue>
    </source>
</reference>
<dbReference type="InterPro" id="IPR013912">
    <property type="entry name" value="Adenylate_cyclase-assoc_CAP_C"/>
</dbReference>
<dbReference type="OrthoDB" id="1601at2759"/>
<evidence type="ECO:0000256" key="1">
    <source>
        <dbReference type="ARBA" id="ARBA00007659"/>
    </source>
</evidence>
<feature type="region of interest" description="Disordered" evidence="3">
    <location>
        <begin position="262"/>
        <end position="300"/>
    </location>
</feature>
<dbReference type="PANTHER" id="PTHR10652">
    <property type="entry name" value="ADENYLYL CYCLASE-ASSOCIATED PROTEIN"/>
    <property type="match status" value="1"/>
</dbReference>
<dbReference type="Pfam" id="PF01213">
    <property type="entry name" value="CAP_N-CM"/>
    <property type="match status" value="1"/>
</dbReference>
<dbReference type="InterPro" id="IPR001837">
    <property type="entry name" value="Adenylate_cyclase-assoc_CAP"/>
</dbReference>
<dbReference type="FunFam" id="1.25.40.330:FF:000001">
    <property type="entry name" value="Adenylyl cyclase-associated protein"/>
    <property type="match status" value="1"/>
</dbReference>
<dbReference type="InterPro" id="IPR036222">
    <property type="entry name" value="CAP_N_sf"/>
</dbReference>
<evidence type="ECO:0000259" key="4">
    <source>
        <dbReference type="PROSITE" id="PS51329"/>
    </source>
</evidence>
<keyword evidence="6" id="KW-1185">Reference proteome</keyword>
<dbReference type="EMBL" id="RWGY01000051">
    <property type="protein sequence ID" value="TVU05680.1"/>
    <property type="molecule type" value="Genomic_DNA"/>
</dbReference>
<dbReference type="Pfam" id="PF08603">
    <property type="entry name" value="CAP_C"/>
    <property type="match status" value="1"/>
</dbReference>
<evidence type="ECO:0000313" key="6">
    <source>
        <dbReference type="Proteomes" id="UP000324897"/>
    </source>
</evidence>
<dbReference type="GO" id="GO:0003779">
    <property type="term" value="F:actin binding"/>
    <property type="evidence" value="ECO:0007669"/>
    <property type="project" value="InterPro"/>
</dbReference>
<dbReference type="SUPFAM" id="SSF101278">
    <property type="entry name" value="N-terminal domain of adenylylcyclase associated protein, CAP"/>
    <property type="match status" value="1"/>
</dbReference>
<dbReference type="PANTHER" id="PTHR10652:SF21">
    <property type="entry name" value="ADENYLYL CYCLASE-ASSOCIATED PROTEIN"/>
    <property type="match status" value="1"/>
</dbReference>
<accession>A0A5J9T2W1</accession>
<dbReference type="SMART" id="SM00673">
    <property type="entry name" value="CARP"/>
    <property type="match status" value="2"/>
</dbReference>
<evidence type="ECO:0000256" key="3">
    <source>
        <dbReference type="SAM" id="MobiDB-lite"/>
    </source>
</evidence>
<dbReference type="InterPro" id="IPR036223">
    <property type="entry name" value="CAP_C_sf"/>
</dbReference>
<protein>
    <recommendedName>
        <fullName evidence="2">Adenylyl cyclase-associated protein</fullName>
    </recommendedName>
</protein>
<feature type="compositionally biased region" description="Basic and acidic residues" evidence="3">
    <location>
        <begin position="265"/>
        <end position="278"/>
    </location>
</feature>
<dbReference type="PROSITE" id="PS01088">
    <property type="entry name" value="CAP_1"/>
    <property type="match status" value="1"/>
</dbReference>
<comment type="similarity">
    <text evidence="1 2">Belongs to the CAP family.</text>
</comment>
<dbReference type="InterPro" id="IPR006599">
    <property type="entry name" value="CARP_motif"/>
</dbReference>
<comment type="caution">
    <text evidence="5">The sequence shown here is derived from an EMBL/GenBank/DDBJ whole genome shotgun (WGS) entry which is preliminary data.</text>
</comment>
<dbReference type="GO" id="GO:0007015">
    <property type="term" value="P:actin filament organization"/>
    <property type="evidence" value="ECO:0007669"/>
    <property type="project" value="TreeGrafter"/>
</dbReference>
<dbReference type="SUPFAM" id="SSF69340">
    <property type="entry name" value="C-terminal domain of adenylylcyclase associated protein"/>
    <property type="match status" value="1"/>
</dbReference>
<gene>
    <name evidence="5" type="ORF">EJB05_48854</name>
</gene>
<dbReference type="InterPro" id="IPR016098">
    <property type="entry name" value="CAP/MinC_C"/>
</dbReference>
<dbReference type="GO" id="GO:0008179">
    <property type="term" value="F:adenylate cyclase binding"/>
    <property type="evidence" value="ECO:0007669"/>
    <property type="project" value="TreeGrafter"/>
</dbReference>
<sequence>MEAALIGRLEAAVSRLEALNAGGHSSVAPRGLAYNASAQEPAILAFDDLVAGALGRVSSAADKIGAEVAEVTRLVEKAFMVGKDLLVRTKQTQKPTMESVAAFMAPLNEIILEANALAEGTRSSHANHLKAAAGSLAALAWIGYTGKGCGMPLPIAHVEESWQMAEFYSNKVLVEYKNKDPDHVEWVKALKELYVPNLRDYVKNFYPLGPVWQPSESAPNKAPSAPSPPASLSFSSASSSQPKSGMSAVFAEISSGKAATQGLKKVTDDMRSKNRTDRTGVVTADGKETRSAPSFSSTKGPAKLELQMGRKWVVEHHIGNKSLVIEDCDAKQSVYVYGCKDCVLQVKGKVNNITIDKCTKTGLLFKGVVAACEIVNCNSVEIQCEGSVPTISIDNTSGCQLYLSTESIEASVTTAKSTEINALVPDANSEGDWVEHSLPQQYIHAFKDGQFTTLPVSHSGA</sequence>
<name>A0A5J9T2W1_9POAL</name>
<dbReference type="Pfam" id="PF21938">
    <property type="entry name" value="CAP_N"/>
    <property type="match status" value="1"/>
</dbReference>
<feature type="domain" description="C-CAP/cofactor C-like" evidence="4">
    <location>
        <begin position="301"/>
        <end position="438"/>
    </location>
</feature>
<dbReference type="Gramene" id="TVU05680">
    <property type="protein sequence ID" value="TVU05680"/>
    <property type="gene ID" value="EJB05_48854"/>
</dbReference>
<dbReference type="Gene3D" id="2.160.20.70">
    <property type="match status" value="1"/>
</dbReference>
<dbReference type="InterPro" id="IPR018106">
    <property type="entry name" value="CAP_CS_N"/>
</dbReference>
<feature type="region of interest" description="Disordered" evidence="3">
    <location>
        <begin position="215"/>
        <end position="239"/>
    </location>
</feature>
<dbReference type="FunFam" id="2.160.20.70:FF:000006">
    <property type="entry name" value="Adenylyl cyclase-associated protein"/>
    <property type="match status" value="1"/>
</dbReference>
<evidence type="ECO:0000313" key="5">
    <source>
        <dbReference type="EMBL" id="TVU05680.1"/>
    </source>
</evidence>
<evidence type="ECO:0000256" key="2">
    <source>
        <dbReference type="RuleBase" id="RU000647"/>
    </source>
</evidence>
<dbReference type="PROSITE" id="PS51329">
    <property type="entry name" value="C_CAP_COFACTOR_C"/>
    <property type="match status" value="1"/>
</dbReference>
<dbReference type="AlphaFoldDB" id="A0A5J9T2W1"/>
<proteinExistence type="inferred from homology"/>
<dbReference type="GO" id="GO:0019933">
    <property type="term" value="P:cAMP-mediated signaling"/>
    <property type="evidence" value="ECO:0007669"/>
    <property type="project" value="TreeGrafter"/>
</dbReference>
<dbReference type="InterPro" id="IPR013992">
    <property type="entry name" value="Adenylate_cyclase-assoc_CAP_N"/>
</dbReference>